<dbReference type="Gene3D" id="1.10.110.10">
    <property type="entry name" value="Plant lipid-transfer and hydrophobic proteins"/>
    <property type="match status" value="1"/>
</dbReference>
<comment type="similarity">
    <text evidence="2">Belongs to the plant LTP family.</text>
</comment>
<evidence type="ECO:0000256" key="4">
    <source>
        <dbReference type="ARBA" id="ARBA00022622"/>
    </source>
</evidence>
<dbReference type="GO" id="GO:0005886">
    <property type="term" value="C:plasma membrane"/>
    <property type="evidence" value="ECO:0007669"/>
    <property type="project" value="UniProtKB-SubCell"/>
</dbReference>
<evidence type="ECO:0000256" key="7">
    <source>
        <dbReference type="ARBA" id="ARBA00023180"/>
    </source>
</evidence>
<evidence type="ECO:0000313" key="11">
    <source>
        <dbReference type="EMBL" id="WOH12156.1"/>
    </source>
</evidence>
<feature type="chain" id="PRO_5041968002" description="Bifunctional inhibitor/plant lipid transfer protein/seed storage helical domain-containing protein" evidence="9">
    <location>
        <begin position="29"/>
        <end position="141"/>
    </location>
</feature>
<keyword evidence="7" id="KW-0325">Glycoprotein</keyword>
<name>A0AAF1BDF8_DAUCS</name>
<evidence type="ECO:0000256" key="6">
    <source>
        <dbReference type="ARBA" id="ARBA00023157"/>
    </source>
</evidence>
<dbReference type="InterPro" id="IPR036312">
    <property type="entry name" value="Bifun_inhib/LTP/seed_sf"/>
</dbReference>
<keyword evidence="3" id="KW-1003">Cell membrane</keyword>
<keyword evidence="6" id="KW-1015">Disulfide bond</keyword>
<evidence type="ECO:0000256" key="1">
    <source>
        <dbReference type="ARBA" id="ARBA00004609"/>
    </source>
</evidence>
<dbReference type="GO" id="GO:0098552">
    <property type="term" value="C:side of membrane"/>
    <property type="evidence" value="ECO:0007669"/>
    <property type="project" value="UniProtKB-KW"/>
</dbReference>
<dbReference type="Proteomes" id="UP000077755">
    <property type="component" value="Chromosome 8"/>
</dbReference>
<reference evidence="11" key="2">
    <citation type="submission" date="2022-03" db="EMBL/GenBank/DDBJ databases">
        <title>Draft title - Genomic analysis of global carrot germplasm unveils the trajectory of domestication and the origin of high carotenoid orange carrot.</title>
        <authorList>
            <person name="Iorizzo M."/>
            <person name="Ellison S."/>
            <person name="Senalik D."/>
            <person name="Macko-Podgorni A."/>
            <person name="Grzebelus D."/>
            <person name="Bostan H."/>
            <person name="Rolling W."/>
            <person name="Curaba J."/>
            <person name="Simon P."/>
        </authorList>
    </citation>
    <scope>NUCLEOTIDE SEQUENCE</scope>
    <source>
        <tissue evidence="11">Leaf</tissue>
    </source>
</reference>
<comment type="subcellular location">
    <subcellularLocation>
        <location evidence="1">Cell membrane</location>
        <topology evidence="1">Lipid-anchor</topology>
        <topology evidence="1">GPI-anchor</topology>
    </subcellularLocation>
</comment>
<dbReference type="SUPFAM" id="SSF47699">
    <property type="entry name" value="Bifunctional inhibitor/lipid-transfer protein/seed storage 2S albumin"/>
    <property type="match status" value="1"/>
</dbReference>
<keyword evidence="8" id="KW-0449">Lipoprotein</keyword>
<evidence type="ECO:0000259" key="10">
    <source>
        <dbReference type="Pfam" id="PF14368"/>
    </source>
</evidence>
<dbReference type="EMBL" id="CP093350">
    <property type="protein sequence ID" value="WOH12156.1"/>
    <property type="molecule type" value="Genomic_DNA"/>
</dbReference>
<protein>
    <recommendedName>
        <fullName evidence="10">Bifunctional inhibitor/plant lipid transfer protein/seed storage helical domain-containing protein</fullName>
    </recommendedName>
</protein>
<keyword evidence="4" id="KW-0472">Membrane</keyword>
<evidence type="ECO:0000256" key="9">
    <source>
        <dbReference type="SAM" id="SignalP"/>
    </source>
</evidence>
<proteinExistence type="inferred from homology"/>
<keyword evidence="5 9" id="KW-0732">Signal</keyword>
<organism evidence="11 12">
    <name type="scientific">Daucus carota subsp. sativus</name>
    <name type="common">Carrot</name>
    <dbReference type="NCBI Taxonomy" id="79200"/>
    <lineage>
        <taxon>Eukaryota</taxon>
        <taxon>Viridiplantae</taxon>
        <taxon>Streptophyta</taxon>
        <taxon>Embryophyta</taxon>
        <taxon>Tracheophyta</taxon>
        <taxon>Spermatophyta</taxon>
        <taxon>Magnoliopsida</taxon>
        <taxon>eudicotyledons</taxon>
        <taxon>Gunneridae</taxon>
        <taxon>Pentapetalae</taxon>
        <taxon>asterids</taxon>
        <taxon>campanulids</taxon>
        <taxon>Apiales</taxon>
        <taxon>Apiaceae</taxon>
        <taxon>Apioideae</taxon>
        <taxon>Scandiceae</taxon>
        <taxon>Daucinae</taxon>
        <taxon>Daucus</taxon>
        <taxon>Daucus sect. Daucus</taxon>
    </lineage>
</organism>
<sequence length="141" mass="15100">MGSSGKIKTLILRVVFVIALTAIMSAEAQDVPTCASALVPCAVFLNATTKPPASCCDPLKDAVANQLECLCNLYNTPDLLNSLKINVTQALRLPTLCGVPDNLCQCGNRTSPNVPASGNAFNINYMQKLIFYVVHIKCHSM</sequence>
<evidence type="ECO:0000256" key="3">
    <source>
        <dbReference type="ARBA" id="ARBA00022475"/>
    </source>
</evidence>
<evidence type="ECO:0000313" key="12">
    <source>
        <dbReference type="Proteomes" id="UP000077755"/>
    </source>
</evidence>
<dbReference type="PANTHER" id="PTHR33044">
    <property type="entry name" value="BIFUNCTIONAL INHIBITOR/LIPID-TRANSFER PROTEIN/SEED STORAGE 2S ALBUMIN SUPERFAMILY PROTEIN-RELATED"/>
    <property type="match status" value="1"/>
</dbReference>
<keyword evidence="12" id="KW-1185">Reference proteome</keyword>
<feature type="signal peptide" evidence="9">
    <location>
        <begin position="1"/>
        <end position="28"/>
    </location>
</feature>
<dbReference type="Pfam" id="PF14368">
    <property type="entry name" value="LTP_2"/>
    <property type="match status" value="1"/>
</dbReference>
<gene>
    <name evidence="11" type="ORF">DCAR_0831655</name>
</gene>
<keyword evidence="4" id="KW-0336">GPI-anchor</keyword>
<dbReference type="InterPro" id="IPR043325">
    <property type="entry name" value="LTSS"/>
</dbReference>
<accession>A0AAF1BDF8</accession>
<reference evidence="11" key="1">
    <citation type="journal article" date="2016" name="Nat. Genet.">
        <title>A high-quality carrot genome assembly provides new insights into carotenoid accumulation and asterid genome evolution.</title>
        <authorList>
            <person name="Iorizzo M."/>
            <person name="Ellison S."/>
            <person name="Senalik D."/>
            <person name="Zeng P."/>
            <person name="Satapoomin P."/>
            <person name="Huang J."/>
            <person name="Bowman M."/>
            <person name="Iovene M."/>
            <person name="Sanseverino W."/>
            <person name="Cavagnaro P."/>
            <person name="Yildiz M."/>
            <person name="Macko-Podgorni A."/>
            <person name="Moranska E."/>
            <person name="Grzebelus E."/>
            <person name="Grzebelus D."/>
            <person name="Ashrafi H."/>
            <person name="Zheng Z."/>
            <person name="Cheng S."/>
            <person name="Spooner D."/>
            <person name="Van Deynze A."/>
            <person name="Simon P."/>
        </authorList>
    </citation>
    <scope>NUCLEOTIDE SEQUENCE</scope>
    <source>
        <tissue evidence="11">Leaf</tissue>
    </source>
</reference>
<evidence type="ECO:0000256" key="2">
    <source>
        <dbReference type="ARBA" id="ARBA00009748"/>
    </source>
</evidence>
<dbReference type="AlphaFoldDB" id="A0AAF1BDF8"/>
<evidence type="ECO:0000256" key="5">
    <source>
        <dbReference type="ARBA" id="ARBA00022729"/>
    </source>
</evidence>
<dbReference type="InterPro" id="IPR016140">
    <property type="entry name" value="Bifunc_inhib/LTP/seed_store"/>
</dbReference>
<dbReference type="CDD" id="cd00010">
    <property type="entry name" value="AAI_LTSS"/>
    <property type="match status" value="1"/>
</dbReference>
<evidence type="ECO:0000256" key="8">
    <source>
        <dbReference type="ARBA" id="ARBA00023288"/>
    </source>
</evidence>
<feature type="domain" description="Bifunctional inhibitor/plant lipid transfer protein/seed storage helical" evidence="10">
    <location>
        <begin position="15"/>
        <end position="106"/>
    </location>
</feature>